<dbReference type="AlphaFoldDB" id="A0A1H3JDP7"/>
<dbReference type="RefSeq" id="WP_090414285.1">
    <property type="nucleotide sequence ID" value="NZ_FNOY01000032.1"/>
</dbReference>
<reference evidence="1 2" key="1">
    <citation type="submission" date="2016-10" db="EMBL/GenBank/DDBJ databases">
        <authorList>
            <person name="de Groot N.N."/>
        </authorList>
    </citation>
    <scope>NUCLEOTIDE SEQUENCE [LARGE SCALE GENOMIC DNA]</scope>
    <source>
        <strain evidence="1 2">Nm1</strain>
    </source>
</reference>
<evidence type="ECO:0000313" key="1">
    <source>
        <dbReference type="EMBL" id="SDY38032.1"/>
    </source>
</evidence>
<accession>A0A1H3JDP7</accession>
<dbReference type="OrthoDB" id="9798192at2"/>
<dbReference type="Proteomes" id="UP000198640">
    <property type="component" value="Unassembled WGS sequence"/>
</dbReference>
<name>A0A1H3JDP7_9PROT</name>
<dbReference type="EMBL" id="FNOY01000032">
    <property type="protein sequence ID" value="SDY38032.1"/>
    <property type="molecule type" value="Genomic_DNA"/>
</dbReference>
<protein>
    <submittedName>
        <fullName evidence="1">Uncharacterized protein</fullName>
    </submittedName>
</protein>
<keyword evidence="2" id="KW-1185">Reference proteome</keyword>
<gene>
    <name evidence="1" type="ORF">SAMN05421881_103227</name>
</gene>
<proteinExistence type="predicted"/>
<dbReference type="STRING" id="44576.SAMN05421881_103227"/>
<evidence type="ECO:0000313" key="2">
    <source>
        <dbReference type="Proteomes" id="UP000198640"/>
    </source>
</evidence>
<sequence length="229" mass="25861">MSDTLIKDVWDEACSRQSEHTTMSDTTLNSDARFVIELFGLDEDLTEWAGKAELLEWEAVRLMHGISPDRWRDGAPRDGDLPDSVTSSVKHCVELAKRRGHTEAAPSFWIAWGKEQKLDRFEWEAFPEMDVDRVCLWGLFADLVEEGGRTVSGRLVTKMEQRKSMILGEIREQGLIPTALPKLVSGYSGTPSKVWGALIKKGLMQKTQRSVFNKAWQACLEDGSIIYAK</sequence>
<organism evidence="1 2">
    <name type="scientific">Nitrosomonas halophila</name>
    <dbReference type="NCBI Taxonomy" id="44576"/>
    <lineage>
        <taxon>Bacteria</taxon>
        <taxon>Pseudomonadati</taxon>
        <taxon>Pseudomonadota</taxon>
        <taxon>Betaproteobacteria</taxon>
        <taxon>Nitrosomonadales</taxon>
        <taxon>Nitrosomonadaceae</taxon>
        <taxon>Nitrosomonas</taxon>
    </lineage>
</organism>